<evidence type="ECO:0000256" key="1">
    <source>
        <dbReference type="SAM" id="Phobius"/>
    </source>
</evidence>
<proteinExistence type="predicted"/>
<keyword evidence="1" id="KW-0812">Transmembrane</keyword>
<dbReference type="Proteomes" id="UP000782554">
    <property type="component" value="Unassembled WGS sequence"/>
</dbReference>
<gene>
    <name evidence="2" type="ORF">K3181_11615</name>
</gene>
<keyword evidence="3" id="KW-1185">Reference proteome</keyword>
<keyword evidence="1" id="KW-0472">Membrane</keyword>
<feature type="transmembrane region" description="Helical" evidence="1">
    <location>
        <begin position="21"/>
        <end position="41"/>
    </location>
</feature>
<feature type="transmembrane region" description="Helical" evidence="1">
    <location>
        <begin position="47"/>
        <end position="67"/>
    </location>
</feature>
<organism evidence="2 3">
    <name type="scientific">Qipengyuania mesophila</name>
    <dbReference type="NCBI Taxonomy" id="2867246"/>
    <lineage>
        <taxon>Bacteria</taxon>
        <taxon>Pseudomonadati</taxon>
        <taxon>Pseudomonadota</taxon>
        <taxon>Alphaproteobacteria</taxon>
        <taxon>Sphingomonadales</taxon>
        <taxon>Erythrobacteraceae</taxon>
        <taxon>Qipengyuania</taxon>
    </lineage>
</organism>
<protein>
    <submittedName>
        <fullName evidence="2">Uncharacterized protein</fullName>
    </submittedName>
</protein>
<evidence type="ECO:0000313" key="2">
    <source>
        <dbReference type="EMBL" id="MBX7502091.1"/>
    </source>
</evidence>
<name>A0ABS7JWR6_9SPHN</name>
<dbReference type="RefSeq" id="WP_221603266.1">
    <property type="nucleotide sequence ID" value="NZ_JAIGNU010000002.1"/>
</dbReference>
<comment type="caution">
    <text evidence="2">The sequence shown here is derived from an EMBL/GenBank/DDBJ whole genome shotgun (WGS) entry which is preliminary data.</text>
</comment>
<dbReference type="EMBL" id="JAIGNU010000002">
    <property type="protein sequence ID" value="MBX7502091.1"/>
    <property type="molecule type" value="Genomic_DNA"/>
</dbReference>
<accession>A0ABS7JWR6</accession>
<evidence type="ECO:0000313" key="3">
    <source>
        <dbReference type="Proteomes" id="UP000782554"/>
    </source>
</evidence>
<keyword evidence="1" id="KW-1133">Transmembrane helix</keyword>
<sequence>MDQHDPSAHDPAKARFLTIQAVRLSGVALAVLGALVLALVLPLPEVAGYVLLALGALDVFVLPLVLARRWKSGE</sequence>
<reference evidence="2 3" key="1">
    <citation type="submission" date="2021-08" db="EMBL/GenBank/DDBJ databases">
        <title>Comparative Genomics Analysis of the Genus Qipengyuania Reveals Extensive Genetic Diversity and Metabolic Versatility, Including the Description of Fifteen Novel Species.</title>
        <authorList>
            <person name="Liu Y."/>
        </authorList>
    </citation>
    <scope>NUCLEOTIDE SEQUENCE [LARGE SCALE GENOMIC DNA]</scope>
    <source>
        <strain evidence="2 3">YG27</strain>
    </source>
</reference>